<gene>
    <name evidence="1" type="ORF">GLP33_12585</name>
</gene>
<reference evidence="1" key="1">
    <citation type="submission" date="2019-11" db="EMBL/GenBank/DDBJ databases">
        <title>Comparative genomics of photobacteria reveal adaptation to distinct habitats.</title>
        <authorList>
            <person name="Fuertes-Perez S."/>
            <person name="Hilgarth M."/>
            <person name="Vogel R.F."/>
        </authorList>
    </citation>
    <scope>NUCLEOTIDE SEQUENCE</scope>
    <source>
        <strain evidence="1">TMW2.2145</strain>
    </source>
</reference>
<dbReference type="Proteomes" id="UP000813876">
    <property type="component" value="Unassembled WGS sequence"/>
</dbReference>
<evidence type="ECO:0000313" key="2">
    <source>
        <dbReference type="Proteomes" id="UP000813876"/>
    </source>
</evidence>
<sequence>MDQAKGLRSYFMNDKRQHILSLQKQVRQLIIQKKEQVEINAALIALEEAWIAFERENNEAALSH</sequence>
<name>A0AAW4ZQ80_PHOPO</name>
<dbReference type="GeneID" id="57353906"/>
<accession>A0AAW4ZQ80</accession>
<evidence type="ECO:0000313" key="1">
    <source>
        <dbReference type="EMBL" id="MCF2302565.1"/>
    </source>
</evidence>
<dbReference type="EMBL" id="WMCP01000014">
    <property type="protein sequence ID" value="MCF2302565.1"/>
    <property type="molecule type" value="Genomic_DNA"/>
</dbReference>
<comment type="caution">
    <text evidence="1">The sequence shown here is derived from an EMBL/GenBank/DDBJ whole genome shotgun (WGS) entry which is preliminary data.</text>
</comment>
<organism evidence="1 2">
    <name type="scientific">Photobacterium phosphoreum</name>
    <dbReference type="NCBI Taxonomy" id="659"/>
    <lineage>
        <taxon>Bacteria</taxon>
        <taxon>Pseudomonadati</taxon>
        <taxon>Pseudomonadota</taxon>
        <taxon>Gammaproteobacteria</taxon>
        <taxon>Vibrionales</taxon>
        <taxon>Vibrionaceae</taxon>
        <taxon>Photobacterium</taxon>
    </lineage>
</organism>
<dbReference type="AlphaFoldDB" id="A0AAW4ZQ80"/>
<proteinExistence type="predicted"/>
<protein>
    <recommendedName>
        <fullName evidence="3">Flagellar export protein FliJ</fullName>
    </recommendedName>
</protein>
<evidence type="ECO:0008006" key="3">
    <source>
        <dbReference type="Google" id="ProtNLM"/>
    </source>
</evidence>
<dbReference type="RefSeq" id="WP_045031093.1">
    <property type="nucleotide sequence ID" value="NZ_CAMQUW010000160.1"/>
</dbReference>